<dbReference type="InterPro" id="IPR035919">
    <property type="entry name" value="EAL_sf"/>
</dbReference>
<evidence type="ECO:0000259" key="1">
    <source>
        <dbReference type="PROSITE" id="PS50883"/>
    </source>
</evidence>
<dbReference type="EMBL" id="RAPF01000003">
    <property type="protein sequence ID" value="RKF21997.1"/>
    <property type="molecule type" value="Genomic_DNA"/>
</dbReference>
<accession>A0A420EMP8</accession>
<feature type="domain" description="EAL" evidence="1">
    <location>
        <begin position="1"/>
        <end position="48"/>
    </location>
</feature>
<dbReference type="SUPFAM" id="SSF141868">
    <property type="entry name" value="EAL domain-like"/>
    <property type="match status" value="1"/>
</dbReference>
<dbReference type="PROSITE" id="PS50883">
    <property type="entry name" value="EAL"/>
    <property type="match status" value="1"/>
</dbReference>
<organism evidence="2 3">
    <name type="scientific">Altericroceibacterium spongiae</name>
    <dbReference type="NCBI Taxonomy" id="2320269"/>
    <lineage>
        <taxon>Bacteria</taxon>
        <taxon>Pseudomonadati</taxon>
        <taxon>Pseudomonadota</taxon>
        <taxon>Alphaproteobacteria</taxon>
        <taxon>Sphingomonadales</taxon>
        <taxon>Erythrobacteraceae</taxon>
        <taxon>Altericroceibacterium</taxon>
    </lineage>
</organism>
<dbReference type="Gene3D" id="3.20.20.450">
    <property type="entry name" value="EAL domain"/>
    <property type="match status" value="1"/>
</dbReference>
<evidence type="ECO:0000313" key="2">
    <source>
        <dbReference type="EMBL" id="RKF21997.1"/>
    </source>
</evidence>
<name>A0A420EMP8_9SPHN</name>
<gene>
    <name evidence="2" type="ORF">D6851_08325</name>
</gene>
<keyword evidence="3" id="KW-1185">Reference proteome</keyword>
<comment type="caution">
    <text evidence="2">The sequence shown here is derived from an EMBL/GenBank/DDBJ whole genome shotgun (WGS) entry which is preliminary data.</text>
</comment>
<evidence type="ECO:0000313" key="3">
    <source>
        <dbReference type="Proteomes" id="UP000284395"/>
    </source>
</evidence>
<sequence>MLVRRFKILIEADAQLRALPFDRLKIDRSFVLEIAHNGGRSKLVKAII</sequence>
<reference evidence="2 3" key="1">
    <citation type="submission" date="2018-09" db="EMBL/GenBank/DDBJ databases">
        <title>Altererythrobacter spongiae sp. nov., isolated from a marine sponge.</title>
        <authorList>
            <person name="Zhuang L."/>
            <person name="Luo L."/>
        </authorList>
    </citation>
    <scope>NUCLEOTIDE SEQUENCE [LARGE SCALE GENOMIC DNA]</scope>
    <source>
        <strain evidence="2 3">HN-Y73</strain>
    </source>
</reference>
<dbReference type="AlphaFoldDB" id="A0A420EMP8"/>
<protein>
    <submittedName>
        <fullName evidence="2">EAL domain-containing protein</fullName>
    </submittedName>
</protein>
<dbReference type="Proteomes" id="UP000284395">
    <property type="component" value="Unassembled WGS sequence"/>
</dbReference>
<proteinExistence type="predicted"/>
<dbReference type="InterPro" id="IPR001633">
    <property type="entry name" value="EAL_dom"/>
</dbReference>